<accession>A0A1D8S6B5</accession>
<dbReference type="PATRIC" id="fig|1855411.3.peg.1747"/>
<evidence type="ECO:0000313" key="8">
    <source>
        <dbReference type="Proteomes" id="UP000186165"/>
    </source>
</evidence>
<protein>
    <recommendedName>
        <fullName evidence="4">Trimethylamine methyltransferase</fullName>
        <ecNumber evidence="4">2.1.1.250</ecNumber>
    </recommendedName>
</protein>
<dbReference type="EC" id="2.1.1.250" evidence="4"/>
<dbReference type="InterPro" id="IPR010426">
    <property type="entry name" value="MTTB_MeTrfase"/>
</dbReference>
<dbReference type="GO" id="GO:0032259">
    <property type="term" value="P:methylation"/>
    <property type="evidence" value="ECO:0007669"/>
    <property type="project" value="UniProtKB-KW"/>
</dbReference>
<dbReference type="GO" id="GO:0015948">
    <property type="term" value="P:methanogenesis"/>
    <property type="evidence" value="ECO:0007669"/>
    <property type="project" value="UniProtKB-UniRule"/>
</dbReference>
<keyword evidence="8" id="KW-1185">Reference proteome</keyword>
<dbReference type="Proteomes" id="UP000185608">
    <property type="component" value="Chromosome"/>
</dbReference>
<evidence type="ECO:0000313" key="6">
    <source>
        <dbReference type="EMBL" id="APE96240.1"/>
    </source>
</evidence>
<dbReference type="UniPathway" id="UPA00645"/>
<keyword evidence="2 5" id="KW-0489">Methyltransferase</keyword>
<evidence type="ECO:0000256" key="3">
    <source>
        <dbReference type="ARBA" id="ARBA00022679"/>
    </source>
</evidence>
<comment type="similarity">
    <text evidence="1 4">Belongs to the trimethylamine methyltransferase family.</text>
</comment>
<proteinExistence type="inferred from homology"/>
<dbReference type="KEGG" id="hhsr:HSR6_1804"/>
<dbReference type="KEGG" id="halh:HTSR_1738"/>
<dbReference type="Gene3D" id="3.20.20.480">
    <property type="entry name" value="Trimethylamine methyltransferase-like"/>
    <property type="match status" value="1"/>
</dbReference>
<dbReference type="Pfam" id="PF06253">
    <property type="entry name" value="MTTB"/>
    <property type="match status" value="1"/>
</dbReference>
<dbReference type="Proteomes" id="UP000186165">
    <property type="component" value="Chromosome"/>
</dbReference>
<dbReference type="AlphaFoldDB" id="A0A1D8S6B5"/>
<dbReference type="GO" id="GO:0043834">
    <property type="term" value="F:trimethylamine methyltransferase activity"/>
    <property type="evidence" value="ECO:0007669"/>
    <property type="project" value="UniProtKB-EC"/>
</dbReference>
<evidence type="ECO:0000313" key="7">
    <source>
        <dbReference type="Proteomes" id="UP000185608"/>
    </source>
</evidence>
<keyword evidence="3 4" id="KW-0808">Transferase</keyword>
<evidence type="ECO:0000256" key="4">
    <source>
        <dbReference type="PIRNR" id="PIRNR037567"/>
    </source>
</evidence>
<name>A0A1D8S6B5_9EURY</name>
<comment type="pathway">
    <text evidence="4">One-carbon metabolism; methanogenesis from trimethylamine.</text>
</comment>
<evidence type="ECO:0000313" key="5">
    <source>
        <dbReference type="EMBL" id="AOW80907.1"/>
    </source>
</evidence>
<accession>A0A1J1AER1</accession>
<evidence type="ECO:0000256" key="1">
    <source>
        <dbReference type="ARBA" id="ARBA00007137"/>
    </source>
</evidence>
<gene>
    <name evidence="6" type="primary">mttB</name>
    <name evidence="6" type="ORF">HSR6_1804</name>
    <name evidence="5" type="ORF">HTSR_1738</name>
</gene>
<organism evidence="5 7">
    <name type="scientific">Halodesulfurarchaeum formicicum</name>
    <dbReference type="NCBI Taxonomy" id="1873524"/>
    <lineage>
        <taxon>Archaea</taxon>
        <taxon>Methanobacteriati</taxon>
        <taxon>Methanobacteriota</taxon>
        <taxon>Stenosarchaea group</taxon>
        <taxon>Halobacteria</taxon>
        <taxon>Halobacteriales</taxon>
        <taxon>Halobacteriaceae</taxon>
        <taxon>Halodesulfurarchaeum</taxon>
    </lineage>
</organism>
<evidence type="ECO:0000256" key="2">
    <source>
        <dbReference type="ARBA" id="ARBA00022603"/>
    </source>
</evidence>
<keyword evidence="4" id="KW-0484">Methanogenesis</keyword>
<dbReference type="PIRSF" id="PIRSF037567">
    <property type="entry name" value="MTTB_MeTrfase"/>
    <property type="match status" value="1"/>
</dbReference>
<reference evidence="6" key="3">
    <citation type="journal article" date="2017" name="ISME J.">
        <title>Discovery of anaerobic lithoheterotrophic haloarchaea, ubiquitous in hypersaline habitats.</title>
        <authorList>
            <person name="Sorokin D.Y."/>
            <person name="Messina E."/>
            <person name="Smedile F."/>
            <person name="Roman P."/>
            <person name="Damste J.S.S."/>
            <person name="Ciordia S."/>
            <person name="Mena M.C."/>
            <person name="Ferrer M."/>
            <person name="Golyshin P.N."/>
            <person name="Kublanov I.V."/>
            <person name="Samarov N.I."/>
            <person name="Toshchakov S.V."/>
            <person name="La Cono V."/>
            <person name="Yakimov M.M."/>
        </authorList>
    </citation>
    <scope>NUCLEOTIDE SEQUENCE</scope>
    <source>
        <strain evidence="6">HSR6</strain>
    </source>
</reference>
<reference evidence="8" key="2">
    <citation type="submission" date="2016-08" db="EMBL/GenBank/DDBJ databases">
        <title>Discovery of first anaerobic lithoheterotrophic haloarchae widely represented in hypersaline habitats.</title>
        <authorList>
            <person name="Sorokin D.Y."/>
            <person name="Kublanov I.V."/>
            <person name="Roman P."/>
            <person name="Sinninghe Damste J.S."/>
            <person name="Golyshin P.N."/>
            <person name="Rojo D."/>
            <person name="Ciordia S."/>
            <person name="Mena Md.C."/>
            <person name="Ferrer M."/>
            <person name="Smedile F."/>
            <person name="Messina E."/>
            <person name="La Cono V."/>
            <person name="Yakimov M.M."/>
        </authorList>
    </citation>
    <scope>NUCLEOTIDE SEQUENCE [LARGE SCALE GENOMIC DNA]</scope>
    <source>
        <strain evidence="8">HSR6</strain>
    </source>
</reference>
<dbReference type="EMBL" id="CP016070">
    <property type="protein sequence ID" value="AOW80907.1"/>
    <property type="molecule type" value="Genomic_DNA"/>
</dbReference>
<dbReference type="InterPro" id="IPR038601">
    <property type="entry name" value="MttB-like_sf"/>
</dbReference>
<sequence>MDFDLETQDTPFIDRLDEEGKEAIHEASMYIIEELGIQVKHDEAIEYFEEAGATIEDDYLVKADRSLIEEKVEEAPESFTLHARNPENNLEIGGGDTFRAPGYGAPNIRTFEDGRRSSTIEDYEMFMKLAQEEDVINSTGYNVAEPTNVDQEVKHLEMVKRSLEYTDLPVMVSTYGQDRTDPTLEMVGIAVGDRDLSKTYAAGLVNTVPPRTLDKAMTGGLVGLAKEGQAPVVSSFIQAGASGPGTMAGAVALANAENLMGITLTQLINPGNPVVYGVPASNLDMRYGSLSIGSAESALFANVAGTMGRFYGVPSRGGGGLTDSKTVDYQAGFESMLVNGVAELSGVDFILHSAGIIESYSTISPEKFVLDAEALRFLDRFQDGYEINEEMLALDIVESIDPDDHFLGESHTLKYAGKEFLIPEVVDKRSHGDWKGDGEKSAFEMGHDRVQELLDSYSKPELDEETQAELDELYESAKAEVWENA</sequence>
<reference evidence="5 7" key="1">
    <citation type="submission" date="2016-06" db="EMBL/GenBank/DDBJ databases">
        <title>Discovery of anaerobic lithoheterotrophic haloarchaeon capable of sulfur respiration by hydrogen and formate.</title>
        <authorList>
            <person name="Sorokin D.Y."/>
            <person name="Kublanov I.V."/>
            <person name="Roman P."/>
            <person name="Sinninghe Damste J.S."/>
            <person name="Golyshin P.N."/>
            <person name="Rojo D."/>
            <person name="Ciordia S."/>
            <person name="Mena Md.C."/>
            <person name="Ferrer M."/>
            <person name="Smedile F."/>
            <person name="Messina E."/>
            <person name="La Cono V."/>
            <person name="Yakimov M.M."/>
        </authorList>
    </citation>
    <scope>NUCLEOTIDE SEQUENCE [LARGE SCALE GENOMIC DNA]</scope>
    <source>
        <strain evidence="5 7">HTSR1</strain>
    </source>
</reference>
<dbReference type="STRING" id="1873524.HSR6_1804"/>
<comment type="catalytic activity">
    <reaction evidence="4">
        <text>Co(I)-[trimethylamine-specific corrinoid protein] + trimethylamine + H(+) = methyl-Co(III)-[trimethylamine-specific corrinoid protein] + dimethylamine</text>
        <dbReference type="Rhea" id="RHEA:39287"/>
        <dbReference type="Rhea" id="RHEA-COMP:11124"/>
        <dbReference type="Rhea" id="RHEA-COMP:11126"/>
        <dbReference type="ChEBI" id="CHEBI:15378"/>
        <dbReference type="ChEBI" id="CHEBI:58040"/>
        <dbReference type="ChEBI" id="CHEBI:58389"/>
        <dbReference type="ChEBI" id="CHEBI:85033"/>
        <dbReference type="ChEBI" id="CHEBI:85035"/>
        <dbReference type="EC" id="2.1.1.250"/>
    </reaction>
</comment>
<dbReference type="EMBL" id="CP016804">
    <property type="protein sequence ID" value="APE96240.1"/>
    <property type="molecule type" value="Genomic_DNA"/>
</dbReference>